<organism evidence="2 3">
    <name type="scientific">Jimgerdemannia flammicorona</name>
    <dbReference type="NCBI Taxonomy" id="994334"/>
    <lineage>
        <taxon>Eukaryota</taxon>
        <taxon>Fungi</taxon>
        <taxon>Fungi incertae sedis</taxon>
        <taxon>Mucoromycota</taxon>
        <taxon>Mucoromycotina</taxon>
        <taxon>Endogonomycetes</taxon>
        <taxon>Endogonales</taxon>
        <taxon>Endogonaceae</taxon>
        <taxon>Jimgerdemannia</taxon>
    </lineage>
</organism>
<dbReference type="Proteomes" id="UP000274822">
    <property type="component" value="Unassembled WGS sequence"/>
</dbReference>
<dbReference type="SUPFAM" id="SSF81901">
    <property type="entry name" value="HCP-like"/>
    <property type="match status" value="4"/>
</dbReference>
<protein>
    <recommendedName>
        <fullName evidence="4">HCP-like protein</fullName>
    </recommendedName>
</protein>
<name>A0A433QI38_9FUNG</name>
<dbReference type="Gene3D" id="1.25.40.10">
    <property type="entry name" value="Tetratricopeptide repeat domain"/>
    <property type="match status" value="4"/>
</dbReference>
<dbReference type="InterPro" id="IPR011990">
    <property type="entry name" value="TPR-like_helical_dom_sf"/>
</dbReference>
<sequence>MDHTKAKKFFLSSAEQGFPDAQAALGCRLVEEGNYDEGVIWLQRAIQKLPSSPCHLSNFNVTLHILQDNTRALLKLAIMHEEGDGVERNNDLAVLYYKAAANRDEPVAQYVLGMSYRLGQLGLRPNPQEALNYLRKSAESGYTAAQRLLGMMYDEGIGTARDYVTALGWFRKAAAQGDSVAMGLLGSYYECGYGVPKDPIRALDCYVISARDGSALAEYSAAQLLHRRKQYEEAYDWYSRAANHGRASAKFMVARYLLHGWGGIAKDEEKAFQIMLVLSDEDELAESHLWVGTCYEEGVGISKDLGKAFKYYLKSAESGDAEGQYQLGYMLSNGNGVERNRKKALAWYIKSAEQGNPAAQNSVGVYHLKGIETPRDTEKAREFFLKAASQHLPDAQTNLGILCASESDHKQAALWYLKAAKHDEQGTVTVIVMYYLRQHLTRLCCCFNFHPLGALKALGGIYEAGTVVQQSFESAYSFFQRAAAQGDIESVIRVANYYENGWGVAQDLDMALAHYLKASQSGDPGAYSIVSNLLVWILNYVFV</sequence>
<dbReference type="InterPro" id="IPR019734">
    <property type="entry name" value="TPR_rpt"/>
</dbReference>
<dbReference type="PANTHER" id="PTHR11102">
    <property type="entry name" value="SEL-1-LIKE PROTEIN"/>
    <property type="match status" value="1"/>
</dbReference>
<gene>
    <name evidence="2" type="ORF">BC938DRAFT_480922</name>
</gene>
<dbReference type="InterPro" id="IPR006597">
    <property type="entry name" value="Sel1-like"/>
</dbReference>
<comment type="caution">
    <text evidence="2">The sequence shown here is derived from an EMBL/GenBank/DDBJ whole genome shotgun (WGS) entry which is preliminary data.</text>
</comment>
<keyword evidence="3" id="KW-1185">Reference proteome</keyword>
<evidence type="ECO:0000313" key="2">
    <source>
        <dbReference type="EMBL" id="RUS29211.1"/>
    </source>
</evidence>
<dbReference type="SMART" id="SM00671">
    <property type="entry name" value="SEL1"/>
    <property type="match status" value="13"/>
</dbReference>
<dbReference type="EMBL" id="RBNJ01005449">
    <property type="protein sequence ID" value="RUS29211.1"/>
    <property type="molecule type" value="Genomic_DNA"/>
</dbReference>
<proteinExistence type="inferred from homology"/>
<dbReference type="SMART" id="SM00028">
    <property type="entry name" value="TPR"/>
    <property type="match status" value="3"/>
</dbReference>
<dbReference type="PANTHER" id="PTHR11102:SF160">
    <property type="entry name" value="ERAD-ASSOCIATED E3 UBIQUITIN-PROTEIN LIGASE COMPONENT HRD3"/>
    <property type="match status" value="1"/>
</dbReference>
<dbReference type="InterPro" id="IPR050767">
    <property type="entry name" value="Sel1_AlgK"/>
</dbReference>
<accession>A0A433QI38</accession>
<evidence type="ECO:0000313" key="3">
    <source>
        <dbReference type="Proteomes" id="UP000274822"/>
    </source>
</evidence>
<evidence type="ECO:0000256" key="1">
    <source>
        <dbReference type="ARBA" id="ARBA00038101"/>
    </source>
</evidence>
<dbReference type="AlphaFoldDB" id="A0A433QI38"/>
<comment type="similarity">
    <text evidence="1">Belongs to the sel-1 family.</text>
</comment>
<dbReference type="Pfam" id="PF08238">
    <property type="entry name" value="Sel1"/>
    <property type="match status" value="14"/>
</dbReference>
<evidence type="ECO:0008006" key="4">
    <source>
        <dbReference type="Google" id="ProtNLM"/>
    </source>
</evidence>
<reference evidence="2 3" key="1">
    <citation type="journal article" date="2018" name="New Phytol.">
        <title>Phylogenomics of Endogonaceae and evolution of mycorrhizas within Mucoromycota.</title>
        <authorList>
            <person name="Chang Y."/>
            <person name="Desiro A."/>
            <person name="Na H."/>
            <person name="Sandor L."/>
            <person name="Lipzen A."/>
            <person name="Clum A."/>
            <person name="Barry K."/>
            <person name="Grigoriev I.V."/>
            <person name="Martin F.M."/>
            <person name="Stajich J.E."/>
            <person name="Smith M.E."/>
            <person name="Bonito G."/>
            <person name="Spatafora J.W."/>
        </authorList>
    </citation>
    <scope>NUCLEOTIDE SEQUENCE [LARGE SCALE GENOMIC DNA]</scope>
    <source>
        <strain evidence="2 3">AD002</strain>
    </source>
</reference>